<name>A0ABS4YKQ9_9MICO</name>
<sequence>MDELWAGLLSALLAAALLCLVVAAIFLTTVDVSHRVGRRHPTRRRAPLWLTVLAVLLHGTGALLALSGWMQVSDTGVGLGKMVAGEVLMLGALLLQCGCASLYVEAGPEAFTRRGYFGGTRSVRYDDITSTREHSFHGNRTLTVTGRDGATLHAPIGMFDWAPYEAWQERRGGDARR</sequence>
<feature type="transmembrane region" description="Helical" evidence="1">
    <location>
        <begin position="6"/>
        <end position="27"/>
    </location>
</feature>
<feature type="transmembrane region" description="Helical" evidence="1">
    <location>
        <begin position="48"/>
        <end position="70"/>
    </location>
</feature>
<feature type="transmembrane region" description="Helical" evidence="1">
    <location>
        <begin position="82"/>
        <end position="104"/>
    </location>
</feature>
<evidence type="ECO:0000313" key="3">
    <source>
        <dbReference type="Proteomes" id="UP000698222"/>
    </source>
</evidence>
<dbReference type="RefSeq" id="WP_209891234.1">
    <property type="nucleotide sequence ID" value="NZ_BAAAJV010000014.1"/>
</dbReference>
<reference evidence="2 3" key="1">
    <citation type="submission" date="2021-03" db="EMBL/GenBank/DDBJ databases">
        <title>Sequencing the genomes of 1000 actinobacteria strains.</title>
        <authorList>
            <person name="Klenk H.-P."/>
        </authorList>
    </citation>
    <scope>NUCLEOTIDE SEQUENCE [LARGE SCALE GENOMIC DNA]</scope>
    <source>
        <strain evidence="2 3">DSM 14564</strain>
    </source>
</reference>
<dbReference type="EMBL" id="JAGIOC010000001">
    <property type="protein sequence ID" value="MBP2409373.1"/>
    <property type="molecule type" value="Genomic_DNA"/>
</dbReference>
<proteinExistence type="predicted"/>
<keyword evidence="1" id="KW-0812">Transmembrane</keyword>
<evidence type="ECO:0000313" key="2">
    <source>
        <dbReference type="EMBL" id="MBP2409373.1"/>
    </source>
</evidence>
<keyword evidence="1" id="KW-1133">Transmembrane helix</keyword>
<keyword evidence="3" id="KW-1185">Reference proteome</keyword>
<comment type="caution">
    <text evidence="2">The sequence shown here is derived from an EMBL/GenBank/DDBJ whole genome shotgun (WGS) entry which is preliminary data.</text>
</comment>
<gene>
    <name evidence="2" type="ORF">JOF44_002276</name>
</gene>
<dbReference type="Proteomes" id="UP000698222">
    <property type="component" value="Unassembled WGS sequence"/>
</dbReference>
<evidence type="ECO:0000256" key="1">
    <source>
        <dbReference type="SAM" id="Phobius"/>
    </source>
</evidence>
<accession>A0ABS4YKQ9</accession>
<organism evidence="2 3">
    <name type="scientific">Brachybacterium fresconis</name>
    <dbReference type="NCBI Taxonomy" id="173363"/>
    <lineage>
        <taxon>Bacteria</taxon>
        <taxon>Bacillati</taxon>
        <taxon>Actinomycetota</taxon>
        <taxon>Actinomycetes</taxon>
        <taxon>Micrococcales</taxon>
        <taxon>Dermabacteraceae</taxon>
        <taxon>Brachybacterium</taxon>
    </lineage>
</organism>
<protein>
    <submittedName>
        <fullName evidence="2">Apolipoprotein N-acyltransferase</fullName>
    </submittedName>
</protein>
<keyword evidence="1" id="KW-0472">Membrane</keyword>